<protein>
    <submittedName>
        <fullName evidence="2">Uncharacterized protein</fullName>
    </submittedName>
</protein>
<dbReference type="Gene3D" id="3.40.50.300">
    <property type="entry name" value="P-loop containing nucleotide triphosphate hydrolases"/>
    <property type="match status" value="1"/>
</dbReference>
<reference evidence="2" key="1">
    <citation type="submission" date="2023-01" db="EMBL/GenBank/DDBJ databases">
        <title>Genome assembly of the deep-sea coral Lophelia pertusa.</title>
        <authorList>
            <person name="Herrera S."/>
            <person name="Cordes E."/>
        </authorList>
    </citation>
    <scope>NUCLEOTIDE SEQUENCE</scope>
    <source>
        <strain evidence="2">USNM1676648</strain>
        <tissue evidence="2">Polyp</tissue>
    </source>
</reference>
<feature type="region of interest" description="Disordered" evidence="1">
    <location>
        <begin position="173"/>
        <end position="195"/>
    </location>
</feature>
<evidence type="ECO:0000256" key="1">
    <source>
        <dbReference type="SAM" id="MobiDB-lite"/>
    </source>
</evidence>
<sequence>MNSTRFPRTDDLETMKKLTQTLGVKLWDHAVVVLTFANMVLLSPSEKAKGVNEKDAFNSQFQCLKKRIQQALIKIGVPEDVAVNVPVVPTGDVCEPRLPDRDNWLTAFWVAAFNRINRNAKAAFLLSNADRIEFSPVLDADEENQESMAIRALENTFQGVAFEKDLVPSLPNPRPSVAARKSSSCPPQNQTVTRTASTIQLDEACSRSIINDMVGDVTGTSSGESKGPAFVRFYQPFLRWIIKYLRKLFRNRSGKEAGINADQSGGKK</sequence>
<name>A0A9W9ZMM8_9CNID</name>
<dbReference type="EMBL" id="MU825890">
    <property type="protein sequence ID" value="KAJ7384185.1"/>
    <property type="molecule type" value="Genomic_DNA"/>
</dbReference>
<dbReference type="Proteomes" id="UP001163046">
    <property type="component" value="Unassembled WGS sequence"/>
</dbReference>
<gene>
    <name evidence="2" type="ORF">OS493_023514</name>
</gene>
<dbReference type="AlphaFoldDB" id="A0A9W9ZMM8"/>
<dbReference type="OrthoDB" id="8954335at2759"/>
<feature type="compositionally biased region" description="Polar residues" evidence="1">
    <location>
        <begin position="181"/>
        <end position="195"/>
    </location>
</feature>
<keyword evidence="3" id="KW-1185">Reference proteome</keyword>
<accession>A0A9W9ZMM8</accession>
<evidence type="ECO:0000313" key="2">
    <source>
        <dbReference type="EMBL" id="KAJ7384185.1"/>
    </source>
</evidence>
<comment type="caution">
    <text evidence="2">The sequence shown here is derived from an EMBL/GenBank/DDBJ whole genome shotgun (WGS) entry which is preliminary data.</text>
</comment>
<proteinExistence type="predicted"/>
<dbReference type="InterPro" id="IPR027417">
    <property type="entry name" value="P-loop_NTPase"/>
</dbReference>
<evidence type="ECO:0000313" key="3">
    <source>
        <dbReference type="Proteomes" id="UP001163046"/>
    </source>
</evidence>
<organism evidence="2 3">
    <name type="scientific">Desmophyllum pertusum</name>
    <dbReference type="NCBI Taxonomy" id="174260"/>
    <lineage>
        <taxon>Eukaryota</taxon>
        <taxon>Metazoa</taxon>
        <taxon>Cnidaria</taxon>
        <taxon>Anthozoa</taxon>
        <taxon>Hexacorallia</taxon>
        <taxon>Scleractinia</taxon>
        <taxon>Caryophylliina</taxon>
        <taxon>Caryophylliidae</taxon>
        <taxon>Desmophyllum</taxon>
    </lineage>
</organism>